<feature type="region of interest" description="Disordered" evidence="1">
    <location>
        <begin position="43"/>
        <end position="70"/>
    </location>
</feature>
<evidence type="ECO:0000313" key="2">
    <source>
        <dbReference type="EMBL" id="KAK2758441.1"/>
    </source>
</evidence>
<accession>A0AAE0D655</accession>
<proteinExistence type="predicted"/>
<keyword evidence="3" id="KW-1185">Reference proteome</keyword>
<feature type="region of interest" description="Disordered" evidence="1">
    <location>
        <begin position="1"/>
        <end position="25"/>
    </location>
</feature>
<feature type="compositionally biased region" description="Basic and acidic residues" evidence="1">
    <location>
        <begin position="44"/>
        <end position="58"/>
    </location>
</feature>
<sequence length="127" mass="14064">MSSRLHSMFSPLRFTPSSETPCERKFPRDHGLTFLLCDSDEEGDSAKRVRVSKREHPSQETSSIHNTASPDLATQIKTACSAAAQHHQATKKSEATPSPRVAHVYIRASIDRSLYLRTASGDSQIII</sequence>
<comment type="caution">
    <text evidence="2">The sequence shown here is derived from an EMBL/GenBank/DDBJ whole genome shotgun (WGS) entry which is preliminary data.</text>
</comment>
<protein>
    <submittedName>
        <fullName evidence="2">Uncharacterized protein</fullName>
    </submittedName>
</protein>
<organism evidence="2 3">
    <name type="scientific">Colletotrichum kahawae</name>
    <name type="common">Coffee berry disease fungus</name>
    <dbReference type="NCBI Taxonomy" id="34407"/>
    <lineage>
        <taxon>Eukaryota</taxon>
        <taxon>Fungi</taxon>
        <taxon>Dikarya</taxon>
        <taxon>Ascomycota</taxon>
        <taxon>Pezizomycotina</taxon>
        <taxon>Sordariomycetes</taxon>
        <taxon>Hypocreomycetidae</taxon>
        <taxon>Glomerellales</taxon>
        <taxon>Glomerellaceae</taxon>
        <taxon>Colletotrichum</taxon>
        <taxon>Colletotrichum gloeosporioides species complex</taxon>
    </lineage>
</organism>
<gene>
    <name evidence="2" type="ORF">CKAH01_16830</name>
</gene>
<evidence type="ECO:0000313" key="3">
    <source>
        <dbReference type="Proteomes" id="UP001281614"/>
    </source>
</evidence>
<dbReference type="AlphaFoldDB" id="A0AAE0D655"/>
<dbReference type="EMBL" id="VYYT01000190">
    <property type="protein sequence ID" value="KAK2758441.1"/>
    <property type="molecule type" value="Genomic_DNA"/>
</dbReference>
<dbReference type="Proteomes" id="UP001281614">
    <property type="component" value="Unassembled WGS sequence"/>
</dbReference>
<feature type="compositionally biased region" description="Polar residues" evidence="1">
    <location>
        <begin position="59"/>
        <end position="69"/>
    </location>
</feature>
<evidence type="ECO:0000256" key="1">
    <source>
        <dbReference type="SAM" id="MobiDB-lite"/>
    </source>
</evidence>
<reference evidence="2" key="1">
    <citation type="submission" date="2023-02" db="EMBL/GenBank/DDBJ databases">
        <title>Colletotrichum kahawae CIFC_Que2 genome sequencing and assembly.</title>
        <authorList>
            <person name="Baroncelli R."/>
        </authorList>
    </citation>
    <scope>NUCLEOTIDE SEQUENCE</scope>
    <source>
        <strain evidence="2">CIFC_Que2</strain>
    </source>
</reference>
<name>A0AAE0D655_COLKA</name>